<evidence type="ECO:0000313" key="1">
    <source>
        <dbReference type="EMBL" id="DAG06440.1"/>
    </source>
</evidence>
<reference evidence="1" key="1">
    <citation type="journal article" date="2021" name="Proc. Natl. Acad. Sci. U.S.A.">
        <title>A Catalog of Tens of Thousands of Viruses from Human Metagenomes Reveals Hidden Associations with Chronic Diseases.</title>
        <authorList>
            <person name="Tisza M.J."/>
            <person name="Buck C.B."/>
        </authorList>
    </citation>
    <scope>NUCLEOTIDE SEQUENCE</scope>
    <source>
        <strain evidence="1">Cthu813</strain>
    </source>
</reference>
<protein>
    <submittedName>
        <fullName evidence="1">Uncharacterized protein</fullName>
    </submittedName>
</protein>
<name>A0A8S5VIC9_9CAUD</name>
<sequence length="46" mass="5396">MANVALGLFMLMCIYLFSVLDRKEKHEFEAEEMAKAKEEGYEVYFA</sequence>
<organism evidence="1">
    <name type="scientific">Siphoviridae sp. cthu813</name>
    <dbReference type="NCBI Taxonomy" id="2825618"/>
    <lineage>
        <taxon>Viruses</taxon>
        <taxon>Duplodnaviria</taxon>
        <taxon>Heunggongvirae</taxon>
        <taxon>Uroviricota</taxon>
        <taxon>Caudoviricetes</taxon>
    </lineage>
</organism>
<proteinExistence type="predicted"/>
<accession>A0A8S5VIC9</accession>
<dbReference type="EMBL" id="BK016270">
    <property type="protein sequence ID" value="DAG06440.1"/>
    <property type="molecule type" value="Genomic_DNA"/>
</dbReference>